<dbReference type="GO" id="GO:0004175">
    <property type="term" value="F:endopeptidase activity"/>
    <property type="evidence" value="ECO:0007669"/>
    <property type="project" value="UniProtKB-ARBA"/>
</dbReference>
<comment type="similarity">
    <text evidence="1">Belongs to the UPF0177 family.</text>
</comment>
<evidence type="ECO:0000313" key="3">
    <source>
        <dbReference type="EMBL" id="RNE34107.1"/>
    </source>
</evidence>
<dbReference type="Pfam" id="PF02517">
    <property type="entry name" value="Rce1-like"/>
    <property type="match status" value="1"/>
</dbReference>
<organism evidence="3 4">
    <name type="scientific">Lacticaseibacillus paracasei</name>
    <name type="common">Lactobacillus paracasei</name>
    <dbReference type="NCBI Taxonomy" id="1597"/>
    <lineage>
        <taxon>Bacteria</taxon>
        <taxon>Bacillati</taxon>
        <taxon>Bacillota</taxon>
        <taxon>Bacilli</taxon>
        <taxon>Lactobacillales</taxon>
        <taxon>Lactobacillaceae</taxon>
        <taxon>Lacticaseibacillus</taxon>
    </lineage>
</organism>
<protein>
    <submittedName>
        <fullName evidence="3">CAAX amino terminal protease self-immunity</fullName>
    </submittedName>
</protein>
<dbReference type="GO" id="GO:0006508">
    <property type="term" value="P:proteolysis"/>
    <property type="evidence" value="ECO:0007669"/>
    <property type="project" value="UniProtKB-KW"/>
</dbReference>
<dbReference type="AlphaFoldDB" id="A0A6H3FR19"/>
<keyword evidence="3" id="KW-0645">Protease</keyword>
<dbReference type="Proteomes" id="UP000284123">
    <property type="component" value="Unassembled WGS sequence"/>
</dbReference>
<evidence type="ECO:0000259" key="2">
    <source>
        <dbReference type="Pfam" id="PF02517"/>
    </source>
</evidence>
<dbReference type="RefSeq" id="WP_003603903.1">
    <property type="nucleotide sequence ID" value="NZ_AQVS01000075.1"/>
</dbReference>
<feature type="domain" description="CAAX prenyl protease 2/Lysostaphin resistance protein A-like" evidence="2">
    <location>
        <begin position="100"/>
        <end position="202"/>
    </location>
</feature>
<gene>
    <name evidence="3" type="ORF">FAM6012_00156</name>
</gene>
<evidence type="ECO:0000256" key="1">
    <source>
        <dbReference type="ARBA" id="ARBA00009067"/>
    </source>
</evidence>
<name>A0A6H3FR19_LACPA</name>
<comment type="caution">
    <text evidence="3">The sequence shown here is derived from an EMBL/GenBank/DDBJ whole genome shotgun (WGS) entry which is preliminary data.</text>
</comment>
<dbReference type="EMBL" id="LKGI01000012">
    <property type="protein sequence ID" value="RNE34107.1"/>
    <property type="molecule type" value="Genomic_DNA"/>
</dbReference>
<dbReference type="GO" id="GO:0080120">
    <property type="term" value="P:CAAX-box protein maturation"/>
    <property type="evidence" value="ECO:0007669"/>
    <property type="project" value="UniProtKB-ARBA"/>
</dbReference>
<proteinExistence type="inferred from homology"/>
<accession>A0A6H3FR19</accession>
<sequence length="251" mass="28541">MNPSNGKILLKILLLWAIIFLFDNFISSPLLNYMLPSFKTHLILEIIFKVLELLVAFSLNQCLFKQKVLWKGTISYKVMLFSSLLILLILFASFAHPSRIIESLTIGVIAAISEEYLCRGVLLGSTAQLKYFTSKKGRILFAIIFSSLLFSFYHLGNLRSQEFTSTLQQMIETFGMGILLGVLYVRTASLFIPMIVHFSADYFVVAFSNNIYAGPQKASFTGSIIHLIIYLILAWVFMDWSSKKTFKLLTK</sequence>
<evidence type="ECO:0000313" key="4">
    <source>
        <dbReference type="Proteomes" id="UP000284123"/>
    </source>
</evidence>
<keyword evidence="3" id="KW-0378">Hydrolase</keyword>
<reference evidence="3 4" key="1">
    <citation type="journal article" date="2018" name="Front. Microbiol.">
        <title>Conversion of Methionine to Cysteine in Lactobacillus paracasei Depends on the Highly Mobile cysK-ctl-cysE Gene Cluster.</title>
        <authorList>
            <person name="Wuthrich D."/>
            <person name="Irmler S."/>
            <person name="Berthoud H."/>
            <person name="Guggenbuhl B."/>
            <person name="Eugster E."/>
            <person name="Bruggmann R."/>
        </authorList>
    </citation>
    <scope>NUCLEOTIDE SEQUENCE [LARGE SCALE GENOMIC DNA]</scope>
    <source>
        <strain evidence="3 4">FAM6012</strain>
    </source>
</reference>
<dbReference type="InterPro" id="IPR003675">
    <property type="entry name" value="Rce1/LyrA-like_dom"/>
</dbReference>